<dbReference type="Gene3D" id="2.40.70.10">
    <property type="entry name" value="Acid Proteases"/>
    <property type="match status" value="1"/>
</dbReference>
<protein>
    <recommendedName>
        <fullName evidence="2">Retrotransposon gag domain-containing protein</fullName>
    </recommendedName>
</protein>
<dbReference type="AlphaFoldDB" id="A0A6C0T5F8"/>
<feature type="domain" description="Retrotransposon gag" evidence="2">
    <location>
        <begin position="109"/>
        <end position="196"/>
    </location>
</feature>
<accession>A0A6C0T5F8</accession>
<sequence length="315" mass="36415">MANLSRTIRKLDEKLTNPDFINPLHQNPPNTVNPNNSIPNSPITVSPNSITPENFETQENEDGGRGNWRNRKSDLPTFWGEDPDGWILQAERYFTFYSLSEKEKMESCVVSLEGAALHWFHWEHQRRPITRWEELKGLILRRFRSVEEGTLHEQWMSVEQTRSVAEYNLEFVEKANALGMIPENFAMGAYLKGLDERVRKELRPLEPFGVMLGNGEQIKKAGICQKLSVEIQGIVIVDDFLLLELGNTDMILGLQWLERLGEITVNWREQIMRFLWEETMVELRGDPSLGHSQVSLKAIMRTVRKEKQGLLIGIE</sequence>
<evidence type="ECO:0000313" key="3">
    <source>
        <dbReference type="EMBL" id="QIA97942.1"/>
    </source>
</evidence>
<dbReference type="EMBL" id="MT025716">
    <property type="protein sequence ID" value="QIA97942.1"/>
    <property type="molecule type" value="Genomic_DNA"/>
</dbReference>
<dbReference type="InterPro" id="IPR005162">
    <property type="entry name" value="Retrotrans_gag_dom"/>
</dbReference>
<dbReference type="Pfam" id="PF03732">
    <property type="entry name" value="Retrotrans_gag"/>
    <property type="match status" value="1"/>
</dbReference>
<proteinExistence type="predicted"/>
<reference evidence="3" key="1">
    <citation type="submission" date="2020-02" db="EMBL/GenBank/DDBJ databases">
        <title>The eccDNA Replicon: A heritable, self-replicating, extra-nuclear vehicle that enables gene amplification and rapid adaptive evolution in Amaranthus palmeri.</title>
        <authorList>
            <person name="Saski C.A."/>
            <person name="Molin W.T."/>
        </authorList>
    </citation>
    <scope>NUCLEOTIDE SEQUENCE</scope>
</reference>
<organism evidence="3">
    <name type="scientific">Amaranthus palmeri</name>
    <name type="common">Palmer's pigweed</name>
    <dbReference type="NCBI Taxonomy" id="107608"/>
    <lineage>
        <taxon>Eukaryota</taxon>
        <taxon>Viridiplantae</taxon>
        <taxon>Streptophyta</taxon>
        <taxon>Embryophyta</taxon>
        <taxon>Tracheophyta</taxon>
        <taxon>Spermatophyta</taxon>
        <taxon>Magnoliopsida</taxon>
        <taxon>eudicotyledons</taxon>
        <taxon>Gunneridae</taxon>
        <taxon>Pentapetalae</taxon>
        <taxon>Caryophyllales</taxon>
        <taxon>Amaranthaceae</taxon>
        <taxon>Amaranthus</taxon>
    </lineage>
</organism>
<evidence type="ECO:0000259" key="2">
    <source>
        <dbReference type="Pfam" id="PF03732"/>
    </source>
</evidence>
<gene>
    <name evidence="3" type="ORF">AP_R.00g000396-v1.0.a3</name>
</gene>
<feature type="compositionally biased region" description="Low complexity" evidence="1">
    <location>
        <begin position="27"/>
        <end position="49"/>
    </location>
</feature>
<evidence type="ECO:0000256" key="1">
    <source>
        <dbReference type="SAM" id="MobiDB-lite"/>
    </source>
</evidence>
<name>A0A6C0T5F8_AMAPA</name>
<feature type="region of interest" description="Disordered" evidence="1">
    <location>
        <begin position="18"/>
        <end position="70"/>
    </location>
</feature>
<dbReference type="InterPro" id="IPR021109">
    <property type="entry name" value="Peptidase_aspartic_dom_sf"/>
</dbReference>
<dbReference type="Pfam" id="PF08284">
    <property type="entry name" value="RVP_2"/>
    <property type="match status" value="1"/>
</dbReference>
<dbReference type="CDD" id="cd00303">
    <property type="entry name" value="retropepsin_like"/>
    <property type="match status" value="1"/>
</dbReference>